<dbReference type="Proteomes" id="UP000181962">
    <property type="component" value="Chromosome"/>
</dbReference>
<dbReference type="EMBL" id="CP017637">
    <property type="protein sequence ID" value="APG09832.1"/>
    <property type="molecule type" value="Genomic_DNA"/>
</dbReference>
<dbReference type="RefSeq" id="WP_071911016.1">
    <property type="nucleotide sequence ID" value="NZ_CP017637.1"/>
</dbReference>
<dbReference type="AlphaFoldDB" id="A0A1L3F9B3"/>
<evidence type="ECO:0000313" key="1">
    <source>
        <dbReference type="EMBL" id="APG09832.1"/>
    </source>
</evidence>
<sequence length="78" mass="9135">MLDEDFARIRAHRNNIHRYRRLLGTRLSDIERQFIERRLAEEETALRALAVKTFPVAFTLPEGQPASSRRSPLVQFCP</sequence>
<reference evidence="1 2" key="1">
    <citation type="submission" date="2016-11" db="EMBL/GenBank/DDBJ databases">
        <title>Complete Genome Sequence of Bradyrhizobium sp. strain J5, an isolated from soybean nodule in Hokkaido.</title>
        <authorList>
            <person name="Kanehara K."/>
        </authorList>
    </citation>
    <scope>NUCLEOTIDE SEQUENCE [LARGE SCALE GENOMIC DNA]</scope>
    <source>
        <strain evidence="1 2">J5</strain>
    </source>
</reference>
<name>A0A1L3F9B3_BRAJP</name>
<dbReference type="OrthoDB" id="8240669at2"/>
<accession>A0A1L3F9B3</accession>
<gene>
    <name evidence="1" type="ORF">BKD09_15960</name>
</gene>
<organism evidence="1 2">
    <name type="scientific">Bradyrhizobium japonicum</name>
    <dbReference type="NCBI Taxonomy" id="375"/>
    <lineage>
        <taxon>Bacteria</taxon>
        <taxon>Pseudomonadati</taxon>
        <taxon>Pseudomonadota</taxon>
        <taxon>Alphaproteobacteria</taxon>
        <taxon>Hyphomicrobiales</taxon>
        <taxon>Nitrobacteraceae</taxon>
        <taxon>Bradyrhizobium</taxon>
    </lineage>
</organism>
<proteinExistence type="predicted"/>
<protein>
    <submittedName>
        <fullName evidence="1">Uncharacterized protein</fullName>
    </submittedName>
</protein>
<evidence type="ECO:0000313" key="2">
    <source>
        <dbReference type="Proteomes" id="UP000181962"/>
    </source>
</evidence>